<feature type="chain" id="PRO_5016772956" evidence="7">
    <location>
        <begin position="18"/>
        <end position="605"/>
    </location>
</feature>
<dbReference type="InterPro" id="IPR012944">
    <property type="entry name" value="SusD_RagB_dom"/>
</dbReference>
<keyword evidence="3 7" id="KW-0732">Signal</keyword>
<dbReference type="PROSITE" id="PS51257">
    <property type="entry name" value="PROKAR_LIPOPROTEIN"/>
    <property type="match status" value="1"/>
</dbReference>
<evidence type="ECO:0000313" key="10">
    <source>
        <dbReference type="Proteomes" id="UP000254424"/>
    </source>
</evidence>
<dbReference type="STRING" id="483216.BACEGG_03639"/>
<dbReference type="Gene3D" id="1.25.40.390">
    <property type="match status" value="1"/>
</dbReference>
<keyword evidence="4" id="KW-0472">Membrane</keyword>
<dbReference type="OrthoDB" id="1031584at2"/>
<proteinExistence type="inferred from homology"/>
<comment type="subcellular location">
    <subcellularLocation>
        <location evidence="1">Cell outer membrane</location>
    </subcellularLocation>
</comment>
<organism evidence="9 10">
    <name type="scientific">Bacteroides eggerthii</name>
    <dbReference type="NCBI Taxonomy" id="28111"/>
    <lineage>
        <taxon>Bacteria</taxon>
        <taxon>Pseudomonadati</taxon>
        <taxon>Bacteroidota</taxon>
        <taxon>Bacteroidia</taxon>
        <taxon>Bacteroidales</taxon>
        <taxon>Bacteroidaceae</taxon>
        <taxon>Bacteroides</taxon>
    </lineage>
</organism>
<evidence type="ECO:0000256" key="4">
    <source>
        <dbReference type="ARBA" id="ARBA00023136"/>
    </source>
</evidence>
<dbReference type="Proteomes" id="UP000254424">
    <property type="component" value="Unassembled WGS sequence"/>
</dbReference>
<dbReference type="SUPFAM" id="SSF48452">
    <property type="entry name" value="TPR-like"/>
    <property type="match status" value="1"/>
</dbReference>
<evidence type="ECO:0000256" key="7">
    <source>
        <dbReference type="SAM" id="SignalP"/>
    </source>
</evidence>
<name>A0A380ZB01_9BACE</name>
<evidence type="ECO:0000313" key="9">
    <source>
        <dbReference type="EMBL" id="SUV43532.1"/>
    </source>
</evidence>
<evidence type="ECO:0000259" key="8">
    <source>
        <dbReference type="Pfam" id="PF07980"/>
    </source>
</evidence>
<reference evidence="9 10" key="1">
    <citation type="submission" date="2018-06" db="EMBL/GenBank/DDBJ databases">
        <authorList>
            <consortium name="Pathogen Informatics"/>
            <person name="Doyle S."/>
        </authorList>
    </citation>
    <scope>NUCLEOTIDE SEQUENCE [LARGE SCALE GENOMIC DNA]</scope>
    <source>
        <strain evidence="9 10">NCTC11155</strain>
    </source>
</reference>
<keyword evidence="5" id="KW-0998">Cell outer membrane</keyword>
<feature type="region of interest" description="Disordered" evidence="6">
    <location>
        <begin position="329"/>
        <end position="351"/>
    </location>
</feature>
<dbReference type="InterPro" id="IPR011990">
    <property type="entry name" value="TPR-like_helical_dom_sf"/>
</dbReference>
<dbReference type="Pfam" id="PF07980">
    <property type="entry name" value="SusD_RagB"/>
    <property type="match status" value="1"/>
</dbReference>
<accession>A0A380ZB01</accession>
<dbReference type="EMBL" id="UFSX01000002">
    <property type="protein sequence ID" value="SUV43532.1"/>
    <property type="molecule type" value="Genomic_DNA"/>
</dbReference>
<dbReference type="RefSeq" id="WP_004292242.1">
    <property type="nucleotide sequence ID" value="NZ_CABKNQ010000017.1"/>
</dbReference>
<evidence type="ECO:0000256" key="1">
    <source>
        <dbReference type="ARBA" id="ARBA00004442"/>
    </source>
</evidence>
<dbReference type="GO" id="GO:0009279">
    <property type="term" value="C:cell outer membrane"/>
    <property type="evidence" value="ECO:0007669"/>
    <property type="project" value="UniProtKB-SubCell"/>
</dbReference>
<protein>
    <submittedName>
        <fullName evidence="9">RagB/SusD domain protein</fullName>
    </submittedName>
</protein>
<dbReference type="GeneID" id="93069670"/>
<evidence type="ECO:0000256" key="3">
    <source>
        <dbReference type="ARBA" id="ARBA00022729"/>
    </source>
</evidence>
<evidence type="ECO:0000256" key="5">
    <source>
        <dbReference type="ARBA" id="ARBA00023237"/>
    </source>
</evidence>
<dbReference type="AlphaFoldDB" id="A0A380ZB01"/>
<gene>
    <name evidence="9" type="ORF">NCTC11155_02928</name>
</gene>
<feature type="compositionally biased region" description="Basic and acidic residues" evidence="6">
    <location>
        <begin position="335"/>
        <end position="351"/>
    </location>
</feature>
<evidence type="ECO:0000256" key="6">
    <source>
        <dbReference type="SAM" id="MobiDB-lite"/>
    </source>
</evidence>
<feature type="domain" description="RagB/SusD" evidence="8">
    <location>
        <begin position="307"/>
        <end position="597"/>
    </location>
</feature>
<feature type="signal peptide" evidence="7">
    <location>
        <begin position="1"/>
        <end position="17"/>
    </location>
</feature>
<comment type="similarity">
    <text evidence="2">Belongs to the SusD family.</text>
</comment>
<evidence type="ECO:0000256" key="2">
    <source>
        <dbReference type="ARBA" id="ARBA00006275"/>
    </source>
</evidence>
<sequence>MKKILLASLMLLGLASCDDFLTKDPLTSFQDDDFWCNENNVRGFAMGYYASRFPGYGSGDNGGVMSQRQALNDDFTNTSLSGFAAAPIVKGGSWGSHLSNIRRDNIFIDRVERVTEWDEETANHWRGIARFFRGYDYATFASIYKNVPYYDHELTIVSDDLFRKQDDVFYVMDKVLEDYEFASKNVLVSDTKTGPDGQVITQGVVDAFMSRDMLLMGTKLKYDPATTAEQMEHVAKYLQAAKDAAWRVISSNRYSLCPSFHDLFSTIDISQTAEVKQEMILWRQYATGQVTHAIMTYDRDLTVQGQSGTKDLINSYLCLNGMPINTTAGANPQFKGDKNADNEMSNRDPRLNQTFKDDFYVQYSEYPGYAQSGYKRWLFLNKQHEDDLESTQSFNITDAPIIRLGEVMLNYIEAAAELETLGKYTVTQEDVDATINKLRTRASFGGKLAKLQIIGGQPAVNGVVFDDADRDPDVPSFLWEIRRERRVELVYQGFRLNDLKRWRKIHYLNSDLYPKKTIGCWLEKNDQYKNLILCDENGIVISNAGNAKGEGYIKVSMTPRNADNGYVLDRNYWDCIPLYEIDYYERNGSHLEQNPGWPQGGADAE</sequence>